<feature type="transmembrane region" description="Helical" evidence="1">
    <location>
        <begin position="12"/>
        <end position="31"/>
    </location>
</feature>
<dbReference type="EMBL" id="JAQAGZ010000018">
    <property type="protein sequence ID" value="MCZ8515632.1"/>
    <property type="molecule type" value="Genomic_DNA"/>
</dbReference>
<keyword evidence="1" id="KW-0472">Membrane</keyword>
<keyword evidence="1" id="KW-1133">Transmembrane helix</keyword>
<gene>
    <name evidence="2" type="ORF">O9H85_25125</name>
</gene>
<feature type="transmembrane region" description="Helical" evidence="1">
    <location>
        <begin position="43"/>
        <end position="62"/>
    </location>
</feature>
<protein>
    <submittedName>
        <fullName evidence="2">Uncharacterized protein</fullName>
    </submittedName>
</protein>
<sequence length="76" mass="8510">MANSLLPLRARTMTVVWGAVLLGEAVVRTILVYELTVTEFLAVSNFVMYGFIGAAIVFTVSFRKRAKKRFEQLGLK</sequence>
<keyword evidence="1" id="KW-0812">Transmembrane</keyword>
<evidence type="ECO:0000256" key="1">
    <source>
        <dbReference type="SAM" id="Phobius"/>
    </source>
</evidence>
<name>A0ABT4QFQ9_9BACL</name>
<organism evidence="2 3">
    <name type="scientific">Paenibacillus gyeongsangnamensis</name>
    <dbReference type="NCBI Taxonomy" id="3388067"/>
    <lineage>
        <taxon>Bacteria</taxon>
        <taxon>Bacillati</taxon>
        <taxon>Bacillota</taxon>
        <taxon>Bacilli</taxon>
        <taxon>Bacillales</taxon>
        <taxon>Paenibacillaceae</taxon>
        <taxon>Paenibacillus</taxon>
    </lineage>
</organism>
<evidence type="ECO:0000313" key="3">
    <source>
        <dbReference type="Proteomes" id="UP001527882"/>
    </source>
</evidence>
<keyword evidence="3" id="KW-1185">Reference proteome</keyword>
<reference evidence="2 3" key="1">
    <citation type="submission" date="2022-12" db="EMBL/GenBank/DDBJ databases">
        <title>Draft genome sequence of Paenibacillus sp. dW9.</title>
        <authorList>
            <person name="Choi E.-W."/>
            <person name="Kim D.-U."/>
        </authorList>
    </citation>
    <scope>NUCLEOTIDE SEQUENCE [LARGE SCALE GENOMIC DNA]</scope>
    <source>
        <strain evidence="3">dW9</strain>
    </source>
</reference>
<evidence type="ECO:0000313" key="2">
    <source>
        <dbReference type="EMBL" id="MCZ8515632.1"/>
    </source>
</evidence>
<dbReference type="Proteomes" id="UP001527882">
    <property type="component" value="Unassembled WGS sequence"/>
</dbReference>
<comment type="caution">
    <text evidence="2">The sequence shown here is derived from an EMBL/GenBank/DDBJ whole genome shotgun (WGS) entry which is preliminary data.</text>
</comment>
<proteinExistence type="predicted"/>
<accession>A0ABT4QFQ9</accession>